<dbReference type="Pfam" id="PF02934">
    <property type="entry name" value="GatB_N"/>
    <property type="match status" value="1"/>
</dbReference>
<dbReference type="PANTHER" id="PTHR11659">
    <property type="entry name" value="GLUTAMYL-TRNA GLN AMIDOTRANSFERASE SUBUNIT B MITOCHONDRIAL AND PROKARYOTIC PET112-RELATED"/>
    <property type="match status" value="1"/>
</dbReference>
<dbReference type="Proteomes" id="UP000283509">
    <property type="component" value="Unassembled WGS sequence"/>
</dbReference>
<reference evidence="6 7" key="2">
    <citation type="submission" date="2019-01" db="EMBL/GenBank/DDBJ databases">
        <title>The decoding of complex shrimp genome reveals the adaptation for benthos swimmer, frequently molting mechanism and breeding impact on genome.</title>
        <authorList>
            <person name="Sun Y."/>
            <person name="Gao Y."/>
            <person name="Yu Y."/>
        </authorList>
    </citation>
    <scope>NUCLEOTIDE SEQUENCE [LARGE SCALE GENOMIC DNA]</scope>
    <source>
        <tissue evidence="6">Muscle</tissue>
    </source>
</reference>
<dbReference type="PANTHER" id="PTHR11659:SF0">
    <property type="entry name" value="GLUTAMYL-TRNA(GLN) AMIDOTRANSFERASE SUBUNIT B, MITOCHONDRIAL"/>
    <property type="match status" value="1"/>
</dbReference>
<proteinExistence type="predicted"/>
<dbReference type="GO" id="GO:0005739">
    <property type="term" value="C:mitochondrion"/>
    <property type="evidence" value="ECO:0007669"/>
    <property type="project" value="TreeGrafter"/>
</dbReference>
<sequence>MRLHWRVQKTLGSFLRHYGTAQIRPGLIRDVWQPVIGLEIHAQISSASKLFSRVGTRFGAPPNSQVGVFESAHPGTLPVLNKRCVEAAIKTALALQATVNKTSWFVRKHYFYPDLPAGYQITQLDHPIASDGHLDFIVYNAAVHRKPYRHSVKLIQIQLEEDSGKSIHDKENHRVLVDLNRAGQPLMELVFAPDLRDGEEAAALVKELSLILLQLGTCNCRMEEGSLRVDANISVHRPGEPLGTRTEVKNLNSIRSLVRAIDFEVERQIGILESGGVVTNETRSFDADTRETITMRDKEVVQDYRFMHEPNLPPLRLFDSSEGHGSQNGSLDVNVVRQELPELPEEKRQRLMKNYGVTLENAIILV</sequence>
<name>A0A3R7R0I6_PENVA</name>
<keyword evidence="2" id="KW-0547">Nucleotide-binding</keyword>
<evidence type="ECO:0000256" key="3">
    <source>
        <dbReference type="ARBA" id="ARBA00022840"/>
    </source>
</evidence>
<dbReference type="EMBL" id="QCYY01000144">
    <property type="protein sequence ID" value="ROT85962.1"/>
    <property type="molecule type" value="Genomic_DNA"/>
</dbReference>
<reference evidence="6 7" key="1">
    <citation type="submission" date="2018-04" db="EMBL/GenBank/DDBJ databases">
        <authorList>
            <person name="Zhang X."/>
            <person name="Yuan J."/>
            <person name="Li F."/>
            <person name="Xiang J."/>
        </authorList>
    </citation>
    <scope>NUCLEOTIDE SEQUENCE [LARGE SCALE GENOMIC DNA]</scope>
    <source>
        <tissue evidence="6">Muscle</tissue>
    </source>
</reference>
<keyword evidence="3" id="KW-0067">ATP-binding</keyword>
<dbReference type="GO" id="GO:0005524">
    <property type="term" value="F:ATP binding"/>
    <property type="evidence" value="ECO:0007669"/>
    <property type="project" value="UniProtKB-KW"/>
</dbReference>
<evidence type="ECO:0000259" key="5">
    <source>
        <dbReference type="Pfam" id="PF02934"/>
    </source>
</evidence>
<dbReference type="InterPro" id="IPR004413">
    <property type="entry name" value="GatB"/>
</dbReference>
<dbReference type="STRING" id="6689.A0A3R7R0I6"/>
<dbReference type="AlphaFoldDB" id="A0A3R7R0I6"/>
<evidence type="ECO:0000313" key="7">
    <source>
        <dbReference type="Proteomes" id="UP000283509"/>
    </source>
</evidence>
<dbReference type="GO" id="GO:0032543">
    <property type="term" value="P:mitochondrial translation"/>
    <property type="evidence" value="ECO:0007669"/>
    <property type="project" value="TreeGrafter"/>
</dbReference>
<evidence type="ECO:0000256" key="4">
    <source>
        <dbReference type="ARBA" id="ARBA00022917"/>
    </source>
</evidence>
<dbReference type="GO" id="GO:0070681">
    <property type="term" value="P:glutaminyl-tRNAGln biosynthesis via transamidation"/>
    <property type="evidence" value="ECO:0007669"/>
    <property type="project" value="TreeGrafter"/>
</dbReference>
<dbReference type="NCBIfam" id="NF004012">
    <property type="entry name" value="PRK05477.1-2"/>
    <property type="match status" value="1"/>
</dbReference>
<keyword evidence="1" id="KW-0436">Ligase</keyword>
<accession>A0A3R7R0I6</accession>
<dbReference type="InterPro" id="IPR006075">
    <property type="entry name" value="Asn/Gln-tRNA_Trfase_suB/E_cat"/>
</dbReference>
<keyword evidence="4" id="KW-0648">Protein biosynthesis</keyword>
<dbReference type="NCBIfam" id="TIGR00133">
    <property type="entry name" value="gatB"/>
    <property type="match status" value="1"/>
</dbReference>
<protein>
    <submittedName>
        <fullName evidence="6">Putative glutamyl-tRNA(Gln) amidotransferase subunit B, mitochondrial</fullName>
    </submittedName>
</protein>
<dbReference type="GO" id="GO:0050567">
    <property type="term" value="F:glutaminyl-tRNA synthase (glutamine-hydrolyzing) activity"/>
    <property type="evidence" value="ECO:0007669"/>
    <property type="project" value="TreeGrafter"/>
</dbReference>
<evidence type="ECO:0000313" key="6">
    <source>
        <dbReference type="EMBL" id="ROT85962.1"/>
    </source>
</evidence>
<dbReference type="InterPro" id="IPR017959">
    <property type="entry name" value="Asn/Gln-tRNA_amidoTrfase_suB/E"/>
</dbReference>
<evidence type="ECO:0000256" key="2">
    <source>
        <dbReference type="ARBA" id="ARBA00022741"/>
    </source>
</evidence>
<organism evidence="6 7">
    <name type="scientific">Penaeus vannamei</name>
    <name type="common">Whiteleg shrimp</name>
    <name type="synonym">Litopenaeus vannamei</name>
    <dbReference type="NCBI Taxonomy" id="6689"/>
    <lineage>
        <taxon>Eukaryota</taxon>
        <taxon>Metazoa</taxon>
        <taxon>Ecdysozoa</taxon>
        <taxon>Arthropoda</taxon>
        <taxon>Crustacea</taxon>
        <taxon>Multicrustacea</taxon>
        <taxon>Malacostraca</taxon>
        <taxon>Eumalacostraca</taxon>
        <taxon>Eucarida</taxon>
        <taxon>Decapoda</taxon>
        <taxon>Dendrobranchiata</taxon>
        <taxon>Penaeoidea</taxon>
        <taxon>Penaeidae</taxon>
        <taxon>Penaeus</taxon>
    </lineage>
</organism>
<comment type="caution">
    <text evidence="6">The sequence shown here is derived from an EMBL/GenBank/DDBJ whole genome shotgun (WGS) entry which is preliminary data.</text>
</comment>
<feature type="domain" description="Aspartyl/Glutamyl-tRNA(Gln) amidotransferase subunit B/E catalytic" evidence="5">
    <location>
        <begin position="35"/>
        <end position="317"/>
    </location>
</feature>
<dbReference type="InterPro" id="IPR014746">
    <property type="entry name" value="Gln_synth/guanido_kin_cat_dom"/>
</dbReference>
<keyword evidence="7" id="KW-1185">Reference proteome</keyword>
<keyword evidence="6" id="KW-0808">Transferase</keyword>
<dbReference type="GO" id="GO:0016740">
    <property type="term" value="F:transferase activity"/>
    <property type="evidence" value="ECO:0007669"/>
    <property type="project" value="UniProtKB-KW"/>
</dbReference>
<evidence type="ECO:0000256" key="1">
    <source>
        <dbReference type="ARBA" id="ARBA00022598"/>
    </source>
</evidence>
<dbReference type="SUPFAM" id="SSF55931">
    <property type="entry name" value="Glutamine synthetase/guanido kinase"/>
    <property type="match status" value="1"/>
</dbReference>
<dbReference type="GO" id="GO:0030956">
    <property type="term" value="C:glutamyl-tRNA(Gln) amidotransferase complex"/>
    <property type="evidence" value="ECO:0007669"/>
    <property type="project" value="TreeGrafter"/>
</dbReference>
<dbReference type="OrthoDB" id="1722066at2759"/>
<gene>
    <name evidence="6" type="ORF">C7M84_003223</name>
</gene>
<feature type="non-terminal residue" evidence="6">
    <location>
        <position position="366"/>
    </location>
</feature>